<dbReference type="InterPro" id="IPR035472">
    <property type="entry name" value="RpiR-like_SIS"/>
</dbReference>
<evidence type="ECO:0000256" key="1">
    <source>
        <dbReference type="ARBA" id="ARBA00023015"/>
    </source>
</evidence>
<dbReference type="InterPro" id="IPR001347">
    <property type="entry name" value="SIS_dom"/>
</dbReference>
<dbReference type="InterPro" id="IPR046348">
    <property type="entry name" value="SIS_dom_sf"/>
</dbReference>
<dbReference type="EMBL" id="JAGGLM010000003">
    <property type="protein sequence ID" value="MBP2032269.1"/>
    <property type="molecule type" value="Genomic_DNA"/>
</dbReference>
<dbReference type="InterPro" id="IPR036388">
    <property type="entry name" value="WH-like_DNA-bd_sf"/>
</dbReference>
<protein>
    <submittedName>
        <fullName evidence="6">DNA-binding MurR/RpiR family transcriptional regulator</fullName>
    </submittedName>
</protein>
<dbReference type="PANTHER" id="PTHR30514">
    <property type="entry name" value="GLUCOKINASE"/>
    <property type="match status" value="1"/>
</dbReference>
<evidence type="ECO:0000313" key="7">
    <source>
        <dbReference type="Proteomes" id="UP001519307"/>
    </source>
</evidence>
<keyword evidence="7" id="KW-1185">Reference proteome</keyword>
<dbReference type="PROSITE" id="PS51464">
    <property type="entry name" value="SIS"/>
    <property type="match status" value="1"/>
</dbReference>
<evidence type="ECO:0000256" key="2">
    <source>
        <dbReference type="ARBA" id="ARBA00023125"/>
    </source>
</evidence>
<name>A0ABS4KQF5_9CLOT</name>
<dbReference type="Gene3D" id="1.10.10.10">
    <property type="entry name" value="Winged helix-like DNA-binding domain superfamily/Winged helix DNA-binding domain"/>
    <property type="match status" value="1"/>
</dbReference>
<keyword evidence="1" id="KW-0805">Transcription regulation</keyword>
<comment type="caution">
    <text evidence="6">The sequence shown here is derived from an EMBL/GenBank/DDBJ whole genome shotgun (WGS) entry which is preliminary data.</text>
</comment>
<dbReference type="SUPFAM" id="SSF53697">
    <property type="entry name" value="SIS domain"/>
    <property type="match status" value="1"/>
</dbReference>
<dbReference type="PANTHER" id="PTHR30514:SF1">
    <property type="entry name" value="HTH-TYPE TRANSCRIPTIONAL REGULATOR HEXR-RELATED"/>
    <property type="match status" value="1"/>
</dbReference>
<proteinExistence type="predicted"/>
<dbReference type="CDD" id="cd05013">
    <property type="entry name" value="SIS_RpiR"/>
    <property type="match status" value="1"/>
</dbReference>
<reference evidence="6 7" key="1">
    <citation type="submission" date="2021-03" db="EMBL/GenBank/DDBJ databases">
        <title>Genomic Encyclopedia of Type Strains, Phase IV (KMG-IV): sequencing the most valuable type-strain genomes for metagenomic binning, comparative biology and taxonomic classification.</title>
        <authorList>
            <person name="Goeker M."/>
        </authorList>
    </citation>
    <scope>NUCLEOTIDE SEQUENCE [LARGE SCALE GENOMIC DNA]</scope>
    <source>
        <strain evidence="6 7">DSM 28783</strain>
    </source>
</reference>
<dbReference type="RefSeq" id="WP_342589995.1">
    <property type="nucleotide sequence ID" value="NZ_JAGGLM010000003.1"/>
</dbReference>
<evidence type="ECO:0000313" key="6">
    <source>
        <dbReference type="EMBL" id="MBP2032269.1"/>
    </source>
</evidence>
<dbReference type="Proteomes" id="UP001519307">
    <property type="component" value="Unassembled WGS sequence"/>
</dbReference>
<dbReference type="InterPro" id="IPR009057">
    <property type="entry name" value="Homeodomain-like_sf"/>
</dbReference>
<evidence type="ECO:0000256" key="3">
    <source>
        <dbReference type="ARBA" id="ARBA00023163"/>
    </source>
</evidence>
<dbReference type="InterPro" id="IPR047640">
    <property type="entry name" value="RpiR-like"/>
</dbReference>
<gene>
    <name evidence="6" type="ORF">J2Z42_000934</name>
</gene>
<evidence type="ECO:0000259" key="4">
    <source>
        <dbReference type="PROSITE" id="PS51071"/>
    </source>
</evidence>
<accession>A0ABS4KQF5</accession>
<dbReference type="Pfam" id="PF01418">
    <property type="entry name" value="HTH_6"/>
    <property type="match status" value="1"/>
</dbReference>
<dbReference type="GO" id="GO:0003677">
    <property type="term" value="F:DNA binding"/>
    <property type="evidence" value="ECO:0007669"/>
    <property type="project" value="UniProtKB-KW"/>
</dbReference>
<dbReference type="Pfam" id="PF01380">
    <property type="entry name" value="SIS"/>
    <property type="match status" value="1"/>
</dbReference>
<sequence length="283" mass="31615">MLDNKSCLERIREVYSSLNAKEQKVAKYILDNTEDIVHFSITELADCSSVSDATVFRLCNKLGYKGYQDLKINLACAVVKPMENIHEEINENDNMYIIIQKLLTANEFSLENTVKINSDENLEKAVNLILNSGEIIFYGMGGSGSLAYDAYHKFVRTGIRCVVNTDSHWQAMISSMAKKNDVIIAFSNSGSNKELIESMKIGIKNGVKVISITGNAKSPISKVSDVVLVSYGKESNFRSEAMESRLSALMLIDALYVGVAIKRKKETLENLEKIREGIAEKRY</sequence>
<dbReference type="InterPro" id="IPR000281">
    <property type="entry name" value="HTH_RpiR"/>
</dbReference>
<dbReference type="SUPFAM" id="SSF46689">
    <property type="entry name" value="Homeodomain-like"/>
    <property type="match status" value="1"/>
</dbReference>
<organism evidence="6 7">
    <name type="scientific">Clostridium algifaecis</name>
    <dbReference type="NCBI Taxonomy" id="1472040"/>
    <lineage>
        <taxon>Bacteria</taxon>
        <taxon>Bacillati</taxon>
        <taxon>Bacillota</taxon>
        <taxon>Clostridia</taxon>
        <taxon>Eubacteriales</taxon>
        <taxon>Clostridiaceae</taxon>
        <taxon>Clostridium</taxon>
    </lineage>
</organism>
<keyword evidence="2 6" id="KW-0238">DNA-binding</keyword>
<evidence type="ECO:0000259" key="5">
    <source>
        <dbReference type="PROSITE" id="PS51464"/>
    </source>
</evidence>
<keyword evidence="3" id="KW-0804">Transcription</keyword>
<dbReference type="Gene3D" id="3.40.50.10490">
    <property type="entry name" value="Glucose-6-phosphate isomerase like protein, domain 1"/>
    <property type="match status" value="1"/>
</dbReference>
<feature type="domain" description="HTH rpiR-type" evidence="4">
    <location>
        <begin position="5"/>
        <end position="81"/>
    </location>
</feature>
<feature type="domain" description="SIS" evidence="5">
    <location>
        <begin position="125"/>
        <end position="265"/>
    </location>
</feature>
<dbReference type="PROSITE" id="PS51071">
    <property type="entry name" value="HTH_RPIR"/>
    <property type="match status" value="1"/>
</dbReference>